<keyword evidence="7" id="KW-0067">ATP-binding</keyword>
<dbReference type="InterPro" id="IPR023299">
    <property type="entry name" value="ATPase_P-typ_cyto_dom_N"/>
</dbReference>
<evidence type="ECO:0000256" key="2">
    <source>
        <dbReference type="ARBA" id="ARBA00006024"/>
    </source>
</evidence>
<dbReference type="InterPro" id="IPR018303">
    <property type="entry name" value="ATPase_P-typ_P_site"/>
</dbReference>
<reference evidence="9 10" key="1">
    <citation type="submission" date="2022-06" db="EMBL/GenBank/DDBJ databases">
        <title>Isolation of gut microbiota from human fecal samples.</title>
        <authorList>
            <person name="Pamer E.G."/>
            <person name="Barat B."/>
            <person name="Waligurski E."/>
            <person name="Medina S."/>
            <person name="Paddock L."/>
            <person name="Mostad J."/>
        </authorList>
    </citation>
    <scope>NUCLEOTIDE SEQUENCE [LARGE SCALE GENOMIC DNA]</scope>
    <source>
        <strain evidence="9 10">DFI.9.90</strain>
    </source>
</reference>
<dbReference type="InterPro" id="IPR036412">
    <property type="entry name" value="HAD-like_sf"/>
</dbReference>
<dbReference type="Pfam" id="PF00702">
    <property type="entry name" value="Hydrolase"/>
    <property type="match status" value="1"/>
</dbReference>
<comment type="subcellular location">
    <subcellularLocation>
        <location evidence="7">Cell membrane</location>
    </subcellularLocation>
    <subcellularLocation>
        <location evidence="1">Membrane</location>
    </subcellularLocation>
</comment>
<dbReference type="Gene3D" id="2.70.150.10">
    <property type="entry name" value="Calcium-transporting ATPase, cytoplasmic transduction domain A"/>
    <property type="match status" value="1"/>
</dbReference>
<dbReference type="SFLD" id="SFLDF00027">
    <property type="entry name" value="p-type_atpase"/>
    <property type="match status" value="1"/>
</dbReference>
<evidence type="ECO:0000256" key="4">
    <source>
        <dbReference type="ARBA" id="ARBA00022967"/>
    </source>
</evidence>
<keyword evidence="4" id="KW-1278">Translocase</keyword>
<dbReference type="PROSITE" id="PS00154">
    <property type="entry name" value="ATPASE_E1_E2"/>
    <property type="match status" value="1"/>
</dbReference>
<evidence type="ECO:0000256" key="6">
    <source>
        <dbReference type="ARBA" id="ARBA00023136"/>
    </source>
</evidence>
<dbReference type="InterPro" id="IPR027256">
    <property type="entry name" value="P-typ_ATPase_IB"/>
</dbReference>
<keyword evidence="7" id="KW-1003">Cell membrane</keyword>
<evidence type="ECO:0000256" key="5">
    <source>
        <dbReference type="ARBA" id="ARBA00022989"/>
    </source>
</evidence>
<dbReference type="SFLD" id="SFLDS00003">
    <property type="entry name" value="Haloacid_Dehalogenase"/>
    <property type="match status" value="1"/>
</dbReference>
<sequence length="704" mass="75756">MEFVVAHELPGRIRLRTPKGTFSKKNAPAVEALLESQRGVKKVKASYLTGSILICFEVSCREGVLSAAALMTRDYYDDEELEGLRGEAPQESLKAGLAAMAARTLFRLLLPLPLRKVINICRASSFVKRGARSLLVSRRVNVSVLDASAILSAVVRGDFVSAGIIMTLVSLGDLLESWTQRKSKEDLAQSLALRVDTVWVRRGGCDVEMAFSELHVGDLVVVRAGTVIPVDGRVAEGEAVVNQSSMTGEPLGIVRKEGASVYAGTVVEEGMIVVETTALGSSTRISRIISVVEESESRKASIQGRAERLADSIVPFNFILAGVIYLTTRSAVRASSALMVDYSCAIKLATPLAILASMREGIKRGVLIKGGKYIEALADADTAVFDKTGTLTVAEPRVAKVIALNGYGGEDVLKLSACLEEHFPHSIAKAVVRRAEEDDLHHAEEHAEVEYAVAHGIVSSLRGERVIIGSSHFVFEDEGVKVSEADKKVIDEECAHYSLLYLAVGTELAGIICIDDPLRGEAREVVSGLRAEGVPHLVMLTGDCRRAAENTAAQLGIGEVRSEMLPVDKSEYVRRLTERRRAVIMVGDGVNDSPALSAASVGVSMRSGADIAQEVANVVLLENDLRALVDARRISVRTMRKIHMNYRFIVGTNTLLLALGLGGFISPALSALLHNLSTVGASIYSLAPVLGKDIRGNRRQSIDR</sequence>
<name>A0AAW5JYV7_9BACT</name>
<comment type="caution">
    <text evidence="9">The sequence shown here is derived from an EMBL/GenBank/DDBJ whole genome shotgun (WGS) entry which is preliminary data.</text>
</comment>
<dbReference type="SFLD" id="SFLDG00002">
    <property type="entry name" value="C1.7:_P-type_atpase_like"/>
    <property type="match status" value="1"/>
</dbReference>
<dbReference type="InterPro" id="IPR023214">
    <property type="entry name" value="HAD_sf"/>
</dbReference>
<dbReference type="PANTHER" id="PTHR48085">
    <property type="entry name" value="CADMIUM/ZINC-TRANSPORTING ATPASE HMA2-RELATED"/>
    <property type="match status" value="1"/>
</dbReference>
<evidence type="ECO:0000256" key="1">
    <source>
        <dbReference type="ARBA" id="ARBA00004370"/>
    </source>
</evidence>
<keyword evidence="3" id="KW-0812">Transmembrane</keyword>
<dbReference type="InterPro" id="IPR059000">
    <property type="entry name" value="ATPase_P-type_domA"/>
</dbReference>
<evidence type="ECO:0000313" key="10">
    <source>
        <dbReference type="Proteomes" id="UP001205919"/>
    </source>
</evidence>
<dbReference type="Proteomes" id="UP001205919">
    <property type="component" value="Unassembled WGS sequence"/>
</dbReference>
<comment type="similarity">
    <text evidence="2 7">Belongs to the cation transport ATPase (P-type) (TC 3.A.3) family. Type IB subfamily.</text>
</comment>
<gene>
    <name evidence="9" type="ORF">NE630_00580</name>
</gene>
<dbReference type="InterPro" id="IPR008250">
    <property type="entry name" value="ATPase_P-typ_transduc_dom_A_sf"/>
</dbReference>
<dbReference type="EMBL" id="JANFYT010000001">
    <property type="protein sequence ID" value="MCQ4812912.1"/>
    <property type="molecule type" value="Genomic_DNA"/>
</dbReference>
<dbReference type="GO" id="GO:0015086">
    <property type="term" value="F:cadmium ion transmembrane transporter activity"/>
    <property type="evidence" value="ECO:0007669"/>
    <property type="project" value="TreeGrafter"/>
</dbReference>
<accession>A0AAW5JYV7</accession>
<dbReference type="NCBIfam" id="TIGR01494">
    <property type="entry name" value="ATPase_P-type"/>
    <property type="match status" value="1"/>
</dbReference>
<keyword evidence="10" id="KW-1185">Reference proteome</keyword>
<dbReference type="AlphaFoldDB" id="A0AAW5JYV7"/>
<dbReference type="PANTHER" id="PTHR48085:SF5">
    <property type="entry name" value="CADMIUM_ZINC-TRANSPORTING ATPASE HMA4-RELATED"/>
    <property type="match status" value="1"/>
</dbReference>
<dbReference type="InterPro" id="IPR051014">
    <property type="entry name" value="Cation_Transport_ATPase_IB"/>
</dbReference>
<dbReference type="NCBIfam" id="TIGR01525">
    <property type="entry name" value="ATPase-IB_hvy"/>
    <property type="match status" value="1"/>
</dbReference>
<keyword evidence="7" id="KW-0479">Metal-binding</keyword>
<dbReference type="InterPro" id="IPR001757">
    <property type="entry name" value="P_typ_ATPase"/>
</dbReference>
<dbReference type="RefSeq" id="WP_256181128.1">
    <property type="nucleotide sequence ID" value="NZ_DBEWVB010000127.1"/>
</dbReference>
<keyword evidence="6" id="KW-0472">Membrane</keyword>
<dbReference type="GO" id="GO:0016887">
    <property type="term" value="F:ATP hydrolysis activity"/>
    <property type="evidence" value="ECO:0007669"/>
    <property type="project" value="InterPro"/>
</dbReference>
<dbReference type="InterPro" id="IPR044492">
    <property type="entry name" value="P_typ_ATPase_HD_dom"/>
</dbReference>
<dbReference type="SUPFAM" id="SSF81653">
    <property type="entry name" value="Calcium ATPase, transduction domain A"/>
    <property type="match status" value="1"/>
</dbReference>
<feature type="domain" description="P-type ATPase A" evidence="8">
    <location>
        <begin position="195"/>
        <end position="293"/>
    </location>
</feature>
<evidence type="ECO:0000313" key="9">
    <source>
        <dbReference type="EMBL" id="MCQ4812912.1"/>
    </source>
</evidence>
<keyword evidence="7" id="KW-0547">Nucleotide-binding</keyword>
<keyword evidence="5" id="KW-1133">Transmembrane helix</keyword>
<organism evidence="9 10">
    <name type="scientific">Cloacibacillus evryensis</name>
    <dbReference type="NCBI Taxonomy" id="508460"/>
    <lineage>
        <taxon>Bacteria</taxon>
        <taxon>Thermotogati</taxon>
        <taxon>Synergistota</taxon>
        <taxon>Synergistia</taxon>
        <taxon>Synergistales</taxon>
        <taxon>Synergistaceae</taxon>
        <taxon>Cloacibacillus</taxon>
    </lineage>
</organism>
<evidence type="ECO:0000256" key="7">
    <source>
        <dbReference type="RuleBase" id="RU362081"/>
    </source>
</evidence>
<proteinExistence type="inferred from homology"/>
<dbReference type="GO" id="GO:0005886">
    <property type="term" value="C:plasma membrane"/>
    <property type="evidence" value="ECO:0007669"/>
    <property type="project" value="UniProtKB-SubCell"/>
</dbReference>
<dbReference type="Pfam" id="PF00122">
    <property type="entry name" value="E1-E2_ATPase"/>
    <property type="match status" value="1"/>
</dbReference>
<dbReference type="GO" id="GO:0046872">
    <property type="term" value="F:metal ion binding"/>
    <property type="evidence" value="ECO:0007669"/>
    <property type="project" value="UniProtKB-KW"/>
</dbReference>
<protein>
    <submittedName>
        <fullName evidence="9">Heavy metal translocating P-type ATPase</fullName>
    </submittedName>
</protein>
<evidence type="ECO:0000259" key="8">
    <source>
        <dbReference type="Pfam" id="PF00122"/>
    </source>
</evidence>
<dbReference type="PROSITE" id="PS01229">
    <property type="entry name" value="COF_2"/>
    <property type="match status" value="1"/>
</dbReference>
<dbReference type="PRINTS" id="PR00119">
    <property type="entry name" value="CATATPASE"/>
</dbReference>
<dbReference type="Gene3D" id="3.40.1110.10">
    <property type="entry name" value="Calcium-transporting ATPase, cytoplasmic domain N"/>
    <property type="match status" value="1"/>
</dbReference>
<dbReference type="SUPFAM" id="SSF56784">
    <property type="entry name" value="HAD-like"/>
    <property type="match status" value="1"/>
</dbReference>
<evidence type="ECO:0000256" key="3">
    <source>
        <dbReference type="ARBA" id="ARBA00022692"/>
    </source>
</evidence>
<dbReference type="GO" id="GO:0005524">
    <property type="term" value="F:ATP binding"/>
    <property type="evidence" value="ECO:0007669"/>
    <property type="project" value="UniProtKB-UniRule"/>
</dbReference>
<dbReference type="Gene3D" id="3.40.50.1000">
    <property type="entry name" value="HAD superfamily/HAD-like"/>
    <property type="match status" value="1"/>
</dbReference>
<dbReference type="GO" id="GO:0019829">
    <property type="term" value="F:ATPase-coupled monoatomic cation transmembrane transporter activity"/>
    <property type="evidence" value="ECO:0007669"/>
    <property type="project" value="InterPro"/>
</dbReference>